<keyword evidence="4" id="KW-1185">Reference proteome</keyword>
<feature type="domain" description="Glycosyltransferase subfamily 4-like N-terminal" evidence="2">
    <location>
        <begin position="7"/>
        <end position="172"/>
    </location>
</feature>
<dbReference type="InterPro" id="IPR050194">
    <property type="entry name" value="Glycosyltransferase_grp1"/>
</dbReference>
<dbReference type="InterPro" id="IPR028098">
    <property type="entry name" value="Glyco_trans_4-like_N"/>
</dbReference>
<keyword evidence="3" id="KW-0808">Transferase</keyword>
<protein>
    <submittedName>
        <fullName evidence="3">Glycosyltransferase</fullName>
        <ecNumber evidence="3">2.4.-.-</ecNumber>
    </submittedName>
</protein>
<dbReference type="Gene3D" id="3.40.50.2000">
    <property type="entry name" value="Glycogen Phosphorylase B"/>
    <property type="match status" value="2"/>
</dbReference>
<evidence type="ECO:0000313" key="4">
    <source>
        <dbReference type="Proteomes" id="UP001200741"/>
    </source>
</evidence>
<dbReference type="EMBL" id="JAJTWU010000001">
    <property type="protein sequence ID" value="MCE4553096.1"/>
    <property type="molecule type" value="Genomic_DNA"/>
</dbReference>
<dbReference type="RefSeq" id="WP_233369805.1">
    <property type="nucleotide sequence ID" value="NZ_JAJTWU010000001.1"/>
</dbReference>
<organism evidence="3 4">
    <name type="scientific">Pelomonas cellulosilytica</name>
    <dbReference type="NCBI Taxonomy" id="2906762"/>
    <lineage>
        <taxon>Bacteria</taxon>
        <taxon>Pseudomonadati</taxon>
        <taxon>Pseudomonadota</taxon>
        <taxon>Betaproteobacteria</taxon>
        <taxon>Burkholderiales</taxon>
        <taxon>Sphaerotilaceae</taxon>
        <taxon>Roseateles</taxon>
    </lineage>
</organism>
<dbReference type="Proteomes" id="UP001200741">
    <property type="component" value="Unassembled WGS sequence"/>
</dbReference>
<feature type="region of interest" description="Disordered" evidence="1">
    <location>
        <begin position="365"/>
        <end position="384"/>
    </location>
</feature>
<proteinExistence type="predicted"/>
<sequence>MFWGSTGGVRRVLTAKHERLRALGWRHTVVAPGADGPAMIDCGGLPLPRSGGYRLVLARGRARRQMEFVAPDLIEAADPYTLAWAALDAARHLQVPAVAFCHSDLPALAARLIGGPHTSALGRWAERSARRYLVGLYRHFDLVLAPSRGLAERLQVAGVPRVAVQPLGVDCSVFTPQAKDDAWRAALCRHHGLPASTRMLIYTGRFAAEKNLPLLADAVRLLGPGHVLVAVGNGPVPPTGAQVLMLPPEQDSRRLARMVASSDVYVHAGDQETFGLGVLEAMACGTPVVVPEAGGLGELASDAGLRVARPLPRLWAEAIAASLAGHPAALRRTALARAQAQDWPWVMQQLTQRYAALIGRPALPPAQPRQLPAPMALPQLARHR</sequence>
<evidence type="ECO:0000259" key="2">
    <source>
        <dbReference type="Pfam" id="PF13439"/>
    </source>
</evidence>
<evidence type="ECO:0000313" key="3">
    <source>
        <dbReference type="EMBL" id="MCE4553096.1"/>
    </source>
</evidence>
<comment type="caution">
    <text evidence="3">The sequence shown here is derived from an EMBL/GenBank/DDBJ whole genome shotgun (WGS) entry which is preliminary data.</text>
</comment>
<dbReference type="EC" id="2.4.-.-" evidence="3"/>
<dbReference type="PANTHER" id="PTHR45947">
    <property type="entry name" value="SULFOQUINOVOSYL TRANSFERASE SQD2"/>
    <property type="match status" value="1"/>
</dbReference>
<feature type="compositionally biased region" description="Low complexity" evidence="1">
    <location>
        <begin position="368"/>
        <end position="384"/>
    </location>
</feature>
<dbReference type="GO" id="GO:0016757">
    <property type="term" value="F:glycosyltransferase activity"/>
    <property type="evidence" value="ECO:0007669"/>
    <property type="project" value="UniProtKB-KW"/>
</dbReference>
<dbReference type="SUPFAM" id="SSF53756">
    <property type="entry name" value="UDP-Glycosyltransferase/glycogen phosphorylase"/>
    <property type="match status" value="1"/>
</dbReference>
<dbReference type="Pfam" id="PF13439">
    <property type="entry name" value="Glyco_transf_4"/>
    <property type="match status" value="1"/>
</dbReference>
<evidence type="ECO:0000256" key="1">
    <source>
        <dbReference type="SAM" id="MobiDB-lite"/>
    </source>
</evidence>
<dbReference type="PANTHER" id="PTHR45947:SF3">
    <property type="entry name" value="SULFOQUINOVOSYL TRANSFERASE SQD2"/>
    <property type="match status" value="1"/>
</dbReference>
<name>A0ABS8XQH2_9BURK</name>
<dbReference type="Pfam" id="PF13692">
    <property type="entry name" value="Glyco_trans_1_4"/>
    <property type="match status" value="1"/>
</dbReference>
<keyword evidence="3" id="KW-0328">Glycosyltransferase</keyword>
<gene>
    <name evidence="3" type="ORF">LXT13_01375</name>
</gene>
<reference evidence="3 4" key="1">
    <citation type="submission" date="2021-12" db="EMBL/GenBank/DDBJ databases">
        <title>Genome seq of P8.</title>
        <authorList>
            <person name="Seo T."/>
        </authorList>
    </citation>
    <scope>NUCLEOTIDE SEQUENCE [LARGE SCALE GENOMIC DNA]</scope>
    <source>
        <strain evidence="3 4">P8</strain>
    </source>
</reference>
<accession>A0ABS8XQH2</accession>